<dbReference type="GO" id="GO:0032259">
    <property type="term" value="P:methylation"/>
    <property type="evidence" value="ECO:0007669"/>
    <property type="project" value="UniProtKB-KW"/>
</dbReference>
<dbReference type="InterPro" id="IPR036753">
    <property type="entry name" value="ARPC3_sf"/>
</dbReference>
<dbReference type="GO" id="GO:0034314">
    <property type="term" value="P:Arp2/3 complex-mediated actin nucleation"/>
    <property type="evidence" value="ECO:0007669"/>
    <property type="project" value="InterPro"/>
</dbReference>
<dbReference type="SUPFAM" id="SSF69060">
    <property type="entry name" value="Arp2/3 complex 21 kDa subunit ARPC3"/>
    <property type="match status" value="1"/>
</dbReference>
<evidence type="ECO:0000313" key="7">
    <source>
        <dbReference type="EMBL" id="KAF4415834.1"/>
    </source>
</evidence>
<evidence type="ECO:0000256" key="2">
    <source>
        <dbReference type="ARBA" id="ARBA00010856"/>
    </source>
</evidence>
<evidence type="ECO:0000256" key="1">
    <source>
        <dbReference type="ARBA" id="ARBA00004245"/>
    </source>
</evidence>
<evidence type="ECO:0000256" key="6">
    <source>
        <dbReference type="SAM" id="MobiDB-lite"/>
    </source>
</evidence>
<dbReference type="Gene3D" id="1.10.1760.10">
    <property type="entry name" value="Actin-related protein 2/3 complex subunit 3"/>
    <property type="match status" value="1"/>
</dbReference>
<evidence type="ECO:0000256" key="5">
    <source>
        <dbReference type="ARBA" id="ARBA00023212"/>
    </source>
</evidence>
<comment type="similarity">
    <text evidence="2">Belongs to the ARPC3 family.</text>
</comment>
<evidence type="ECO:0000256" key="4">
    <source>
        <dbReference type="ARBA" id="ARBA00023203"/>
    </source>
</evidence>
<keyword evidence="5" id="KW-0206">Cytoskeleton</keyword>
<protein>
    <submittedName>
        <fullName evidence="7">tRNA (Adenine-N(1)-)-methyltransferase non-catalytic subunit</fullName>
    </submittedName>
</protein>
<name>A0A8H4NCX9_9HYPO</name>
<dbReference type="GO" id="GO:0003779">
    <property type="term" value="F:actin binding"/>
    <property type="evidence" value="ECO:0007669"/>
    <property type="project" value="UniProtKB-KW"/>
</dbReference>
<evidence type="ECO:0000256" key="3">
    <source>
        <dbReference type="ARBA" id="ARBA00022490"/>
    </source>
</evidence>
<feature type="compositionally biased region" description="Basic and acidic residues" evidence="6">
    <location>
        <begin position="773"/>
        <end position="791"/>
    </location>
</feature>
<keyword evidence="4" id="KW-0009">Actin-binding</keyword>
<feature type="region of interest" description="Disordered" evidence="6">
    <location>
        <begin position="764"/>
        <end position="791"/>
    </location>
</feature>
<dbReference type="OrthoDB" id="200404at2759"/>
<dbReference type="GO" id="GO:0030833">
    <property type="term" value="P:regulation of actin filament polymerization"/>
    <property type="evidence" value="ECO:0007669"/>
    <property type="project" value="InterPro"/>
</dbReference>
<dbReference type="Pfam" id="PF04062">
    <property type="entry name" value="P21-Arc"/>
    <property type="match status" value="1"/>
</dbReference>
<dbReference type="EMBL" id="JAADJF010000509">
    <property type="protein sequence ID" value="KAF4415834.1"/>
    <property type="molecule type" value="Genomic_DNA"/>
</dbReference>
<comment type="subcellular location">
    <subcellularLocation>
        <location evidence="1">Cytoplasm</location>
        <location evidence="1">Cytoskeleton</location>
    </subcellularLocation>
</comment>
<dbReference type="InterPro" id="IPR007204">
    <property type="entry name" value="ARPC3"/>
</dbReference>
<dbReference type="GO" id="GO:0005885">
    <property type="term" value="C:Arp2/3 protein complex"/>
    <property type="evidence" value="ECO:0007669"/>
    <property type="project" value="InterPro"/>
</dbReference>
<evidence type="ECO:0000313" key="8">
    <source>
        <dbReference type="Proteomes" id="UP000536711"/>
    </source>
</evidence>
<dbReference type="AlphaFoldDB" id="A0A8H4NCX9"/>
<reference evidence="7 8" key="1">
    <citation type="submission" date="2020-01" db="EMBL/GenBank/DDBJ databases">
        <title>Identification and distribution of gene clusters putatively required for synthesis of sphingolipid metabolism inhibitors in phylogenetically diverse species of the filamentous fungus Fusarium.</title>
        <authorList>
            <person name="Kim H.-S."/>
            <person name="Busman M."/>
            <person name="Brown D.W."/>
            <person name="Divon H."/>
            <person name="Uhlig S."/>
            <person name="Proctor R.H."/>
        </authorList>
    </citation>
    <scope>NUCLEOTIDE SEQUENCE [LARGE SCALE GENOMIC DNA]</scope>
    <source>
        <strain evidence="7 8">NRRL 13308</strain>
    </source>
</reference>
<keyword evidence="8" id="KW-1185">Reference proteome</keyword>
<comment type="caution">
    <text evidence="7">The sequence shown here is derived from an EMBL/GenBank/DDBJ whole genome shotgun (WGS) entry which is preliminary data.</text>
</comment>
<sequence length="791" mass="90419">MPAYNSVFNNDPNIPRIIGNFPLLPLRTKTRGPAYTLPNPSPPLPANESPDPDSESYDILDEVLALFRANTFFRNFEIQGPADRLLVYGIWFVSDCLTKIRPQASLRDAQKDVLNLALDLNFAIPGDPAWPLNQMYEPPRDRQEAEQLKQYMSQVRQELASRLLARVYDEDETKPSKWWLSFTKRKFMGKSLARGLTASCGIHVFGAQHQPHIFTPTQGHRLDFPLTLAEFVQLACRDFNAIINDIFPYSGEVVSREDVDAFRLGEESTAVILFNPERDMQTTNINLNLHRDYHNGIFLCLQLSATQILQIIFMIKSEHRILQHIYPIPQTARTHIDKFLPDNQINDFIQGQEESEVIDKFRPNHVFRHHEATAHRWSAEALLIVLTVIHRIDDMSHFGTGLSIKSCPPAKHLRQWSKNLEHISITDIIDARYFLDLFRTYVTDEDLETLIRWPYLKTLPLSLLSILDIYKDVDGAYVTGRLWLTILEEFNDDFKHMFERLVGLPEDTKVCDQFVRHLCLVITPALLDLYGIGYEIKVQRAVDLILGVGTHLNNRRSSAFVAINAMDISELANHVKVSDTLGEKLKNLPTTSIWDTLTHCLRPDDEKLACEKIKHLMIRGENLSEDNIIDILTGLKDDLVTVSEITVDPDFAVSPKYWTKHHLSVLGFDFCEIQCNNPPVYVSVDAEISKRLGVAAKKLAIGHISNNVEPDSTSTSLPTTTFGLHPMIKWSGINPLLLLLFLSILNHFSDGAFLYPPTNRHKTLQHLTSPPCKPEDEHKPEQRTLKEQYYE</sequence>
<dbReference type="Proteomes" id="UP000536711">
    <property type="component" value="Unassembled WGS sequence"/>
</dbReference>
<gene>
    <name evidence="7" type="ORF">FACUT_13069</name>
</gene>
<dbReference type="PANTHER" id="PTHR12391">
    <property type="entry name" value="ARP2/3 COMPLEX 21 KD SUBUNIT"/>
    <property type="match status" value="1"/>
</dbReference>
<dbReference type="GO" id="GO:0008168">
    <property type="term" value="F:methyltransferase activity"/>
    <property type="evidence" value="ECO:0007669"/>
    <property type="project" value="UniProtKB-KW"/>
</dbReference>
<accession>A0A8H4NCX9</accession>
<keyword evidence="7" id="KW-0489">Methyltransferase</keyword>
<keyword evidence="7" id="KW-0808">Transferase</keyword>
<proteinExistence type="inferred from homology"/>
<organism evidence="7 8">
    <name type="scientific">Fusarium acutatum</name>
    <dbReference type="NCBI Taxonomy" id="78861"/>
    <lineage>
        <taxon>Eukaryota</taxon>
        <taxon>Fungi</taxon>
        <taxon>Dikarya</taxon>
        <taxon>Ascomycota</taxon>
        <taxon>Pezizomycotina</taxon>
        <taxon>Sordariomycetes</taxon>
        <taxon>Hypocreomycetidae</taxon>
        <taxon>Hypocreales</taxon>
        <taxon>Nectriaceae</taxon>
        <taxon>Fusarium</taxon>
        <taxon>Fusarium fujikuroi species complex</taxon>
    </lineage>
</organism>
<dbReference type="FunFam" id="1.10.1760.10:FF:000002">
    <property type="entry name" value="Actin-related protein 2/3 complex subunit 3"/>
    <property type="match status" value="1"/>
</dbReference>
<keyword evidence="3" id="KW-0963">Cytoplasm</keyword>
<feature type="region of interest" description="Disordered" evidence="6">
    <location>
        <begin position="32"/>
        <end position="55"/>
    </location>
</feature>